<dbReference type="PANTHER" id="PTHR37984:SF5">
    <property type="entry name" value="PROTEIN NYNRIN-LIKE"/>
    <property type="match status" value="1"/>
</dbReference>
<dbReference type="PANTHER" id="PTHR37984">
    <property type="entry name" value="PROTEIN CBG26694"/>
    <property type="match status" value="1"/>
</dbReference>
<dbReference type="InterPro" id="IPR036397">
    <property type="entry name" value="RNaseH_sf"/>
</dbReference>
<organism evidence="2 4">
    <name type="scientific">Didymodactylos carnosus</name>
    <dbReference type="NCBI Taxonomy" id="1234261"/>
    <lineage>
        <taxon>Eukaryota</taxon>
        <taxon>Metazoa</taxon>
        <taxon>Spiralia</taxon>
        <taxon>Gnathifera</taxon>
        <taxon>Rotifera</taxon>
        <taxon>Eurotatoria</taxon>
        <taxon>Bdelloidea</taxon>
        <taxon>Philodinida</taxon>
        <taxon>Philodinidae</taxon>
        <taxon>Didymodactylos</taxon>
    </lineage>
</organism>
<evidence type="ECO:0000313" key="4">
    <source>
        <dbReference type="Proteomes" id="UP000663829"/>
    </source>
</evidence>
<dbReference type="EMBL" id="CAJOBC010047994">
    <property type="protein sequence ID" value="CAF4167900.1"/>
    <property type="molecule type" value="Genomic_DNA"/>
</dbReference>
<gene>
    <name evidence="2" type="ORF">GPM918_LOCUS29501</name>
    <name evidence="3" type="ORF">SRO942_LOCUS30084</name>
</gene>
<name>A0A815F769_9BILA</name>
<dbReference type="GO" id="GO:0003676">
    <property type="term" value="F:nucleic acid binding"/>
    <property type="evidence" value="ECO:0007669"/>
    <property type="project" value="InterPro"/>
</dbReference>
<feature type="domain" description="Integrase catalytic" evidence="1">
    <location>
        <begin position="1"/>
        <end position="91"/>
    </location>
</feature>
<reference evidence="2" key="1">
    <citation type="submission" date="2021-02" db="EMBL/GenBank/DDBJ databases">
        <authorList>
            <person name="Nowell W R."/>
        </authorList>
    </citation>
    <scope>NUCLEOTIDE SEQUENCE</scope>
</reference>
<dbReference type="Proteomes" id="UP000663829">
    <property type="component" value="Unassembled WGS sequence"/>
</dbReference>
<sequence length="208" mass="24428">MLAPRGNRYVLCITDHFSKWVTAVPLPNCTAQTTAETIFTEYICKFGVPTVILSDNGTHFQNQLMSALTYLLGHNHIYSTTYHPQTNGTLPPDQSPKTLAFNEPCDYYYQLQKNLKIYHKYARENMIHLQQLSKQRYDRNRADPHYQVGDLVLTRYYGRKHKLIEKFSRTPSRIIEVKHPVYWVEDVEMKAVTRVHVNDLRLVLQKQK</sequence>
<dbReference type="Proteomes" id="UP000681722">
    <property type="component" value="Unassembled WGS sequence"/>
</dbReference>
<dbReference type="PROSITE" id="PS50994">
    <property type="entry name" value="INTEGRASE"/>
    <property type="match status" value="1"/>
</dbReference>
<evidence type="ECO:0000313" key="3">
    <source>
        <dbReference type="EMBL" id="CAF4167900.1"/>
    </source>
</evidence>
<proteinExistence type="predicted"/>
<dbReference type="Pfam" id="PF00665">
    <property type="entry name" value="rve"/>
    <property type="match status" value="1"/>
</dbReference>
<dbReference type="SUPFAM" id="SSF53098">
    <property type="entry name" value="Ribonuclease H-like"/>
    <property type="match status" value="1"/>
</dbReference>
<dbReference type="Gene3D" id="3.30.420.10">
    <property type="entry name" value="Ribonuclease H-like superfamily/Ribonuclease H"/>
    <property type="match status" value="1"/>
</dbReference>
<comment type="caution">
    <text evidence="2">The sequence shown here is derived from an EMBL/GenBank/DDBJ whole genome shotgun (WGS) entry which is preliminary data.</text>
</comment>
<keyword evidence="4" id="KW-1185">Reference proteome</keyword>
<dbReference type="InterPro" id="IPR050951">
    <property type="entry name" value="Retrovirus_Pol_polyprotein"/>
</dbReference>
<evidence type="ECO:0000313" key="2">
    <source>
        <dbReference type="EMBL" id="CAF1321609.1"/>
    </source>
</evidence>
<dbReference type="AlphaFoldDB" id="A0A815F769"/>
<dbReference type="InterPro" id="IPR001584">
    <property type="entry name" value="Integrase_cat-core"/>
</dbReference>
<protein>
    <recommendedName>
        <fullName evidence="1">Integrase catalytic domain-containing protein</fullName>
    </recommendedName>
</protein>
<dbReference type="InterPro" id="IPR012337">
    <property type="entry name" value="RNaseH-like_sf"/>
</dbReference>
<evidence type="ECO:0000259" key="1">
    <source>
        <dbReference type="PROSITE" id="PS50994"/>
    </source>
</evidence>
<dbReference type="GO" id="GO:0015074">
    <property type="term" value="P:DNA integration"/>
    <property type="evidence" value="ECO:0007669"/>
    <property type="project" value="InterPro"/>
</dbReference>
<dbReference type="EMBL" id="CAJNOQ010013434">
    <property type="protein sequence ID" value="CAF1321609.1"/>
    <property type="molecule type" value="Genomic_DNA"/>
</dbReference>
<dbReference type="OrthoDB" id="441971at2759"/>
<accession>A0A815F769</accession>